<dbReference type="Proteomes" id="UP001273799">
    <property type="component" value="Unassembled WGS sequence"/>
</dbReference>
<reference evidence="10" key="2">
    <citation type="submission" date="2016-10" db="EMBL/GenBank/DDBJ databases">
        <authorList>
            <person name="Varghese N."/>
            <person name="Submissions S."/>
        </authorList>
    </citation>
    <scope>NUCLEOTIDE SEQUENCE</scope>
    <source>
        <strain evidence="10">DSM 20639</strain>
    </source>
</reference>
<name>A0A0K9EUR4_9ACTO</name>
<evidence type="ECO:0000313" key="9">
    <source>
        <dbReference type="EMBL" id="MDY5153606.1"/>
    </source>
</evidence>
<proteinExistence type="inferred from homology"/>
<reference evidence="11 13" key="3">
    <citation type="submission" date="2018-11" db="EMBL/GenBank/DDBJ databases">
        <authorList>
            <consortium name="Pathogen Informatics"/>
        </authorList>
    </citation>
    <scope>NUCLEOTIDE SEQUENCE [LARGE SCALE GENOMIC DNA]</scope>
    <source>
        <strain evidence="11 13">NCTC10327</strain>
    </source>
</reference>
<evidence type="ECO:0000256" key="6">
    <source>
        <dbReference type="ARBA" id="ARBA00022989"/>
    </source>
</evidence>
<dbReference type="PANTHER" id="PTHR30269">
    <property type="entry name" value="TRANSMEMBRANE PROTEIN YFCA"/>
    <property type="match status" value="1"/>
</dbReference>
<dbReference type="STRING" id="1657.ACU20_02530"/>
<dbReference type="Pfam" id="PF01925">
    <property type="entry name" value="TauE"/>
    <property type="match status" value="1"/>
</dbReference>
<comment type="similarity">
    <text evidence="2 8">Belongs to the 4-toluene sulfonate uptake permease (TSUP) (TC 2.A.102) family.</text>
</comment>
<keyword evidence="5 8" id="KW-0812">Transmembrane</keyword>
<dbReference type="PATRIC" id="fig|1657.3.peg.166"/>
<evidence type="ECO:0000313" key="11">
    <source>
        <dbReference type="EMBL" id="VDG75841.1"/>
    </source>
</evidence>
<dbReference type="PANTHER" id="PTHR30269:SF0">
    <property type="entry name" value="MEMBRANE TRANSPORTER PROTEIN YFCA-RELATED"/>
    <property type="match status" value="1"/>
</dbReference>
<feature type="transmembrane region" description="Helical" evidence="8">
    <location>
        <begin position="197"/>
        <end position="213"/>
    </location>
</feature>
<feature type="transmembrane region" description="Helical" evidence="8">
    <location>
        <begin position="100"/>
        <end position="120"/>
    </location>
</feature>
<sequence length="244" mass="25827">MLLVSVFGIGLIGAIIGYLSGAASVFTYPALLMLGFPPVIANTTNVISNIGGSTGTTIAAFRQIRQVRSYPRWPQYLIGAAGGALGGYLLLVADPGVFEAVVPWLVLFSVLSVVIAPILHRLGRRVNIGTGAFMVLVFIVGIYSGYFGAASAILYMAMARLLTNMTTREALVMKAPVTLGANLVAGIYYAAMGAVDYPAALSMMAGGIVGGWIGPKLGRFFSDRVINILILIFGLALFFWLLLR</sequence>
<protein>
    <recommendedName>
        <fullName evidence="8">Probable membrane transporter protein</fullName>
    </recommendedName>
</protein>
<evidence type="ECO:0000256" key="7">
    <source>
        <dbReference type="ARBA" id="ARBA00023136"/>
    </source>
</evidence>
<dbReference type="RefSeq" id="WP_049618988.1">
    <property type="nucleotide sequence ID" value="NZ_FNAU01000004.1"/>
</dbReference>
<reference evidence="9" key="4">
    <citation type="submission" date="2023-10" db="EMBL/GenBank/DDBJ databases">
        <title>Whole Genome based description of the genera Actinobaculum and Actinotignum reveals a complex phylogenetic relationship within the species included in the genus Actinotignum.</title>
        <authorList>
            <person name="Jensen C.S."/>
            <person name="Dargis R."/>
            <person name="Kemp M."/>
            <person name="Christensen J.J."/>
        </authorList>
    </citation>
    <scope>NUCLEOTIDE SEQUENCE</scope>
    <source>
        <strain evidence="9">Actinobaculum_suis_CCUG19206T</strain>
    </source>
</reference>
<evidence type="ECO:0000256" key="2">
    <source>
        <dbReference type="ARBA" id="ARBA00009142"/>
    </source>
</evidence>
<dbReference type="AlphaFoldDB" id="A0A0K9EUR4"/>
<gene>
    <name evidence="11" type="ORF">NCTC10327_00526</name>
    <name evidence="9" type="ORF">R6G71_06030</name>
    <name evidence="10" type="ORF">SAMN05421878_10484</name>
</gene>
<dbReference type="EMBL" id="UYIO01000001">
    <property type="protein sequence ID" value="VDG75841.1"/>
    <property type="molecule type" value="Genomic_DNA"/>
</dbReference>
<dbReference type="Proteomes" id="UP000182744">
    <property type="component" value="Unassembled WGS sequence"/>
</dbReference>
<comment type="subcellular location">
    <subcellularLocation>
        <location evidence="1 8">Cell membrane</location>
        <topology evidence="1 8">Multi-pass membrane protein</topology>
    </subcellularLocation>
</comment>
<keyword evidence="12" id="KW-1185">Reference proteome</keyword>
<evidence type="ECO:0000256" key="8">
    <source>
        <dbReference type="RuleBase" id="RU363041"/>
    </source>
</evidence>
<feature type="transmembrane region" description="Helical" evidence="8">
    <location>
        <begin position="170"/>
        <end position="191"/>
    </location>
</feature>
<evidence type="ECO:0000313" key="10">
    <source>
        <dbReference type="EMBL" id="SDE23904.1"/>
    </source>
</evidence>
<dbReference type="InterPro" id="IPR052017">
    <property type="entry name" value="TSUP"/>
</dbReference>
<dbReference type="OrthoDB" id="3782574at2"/>
<dbReference type="Proteomes" id="UP000269974">
    <property type="component" value="Unassembled WGS sequence"/>
</dbReference>
<feature type="transmembrane region" description="Helical" evidence="8">
    <location>
        <begin position="73"/>
        <end position="93"/>
    </location>
</feature>
<reference evidence="12" key="1">
    <citation type="submission" date="2016-10" db="EMBL/GenBank/DDBJ databases">
        <authorList>
            <person name="Varghese N."/>
        </authorList>
    </citation>
    <scope>NUCLEOTIDE SEQUENCE [LARGE SCALE GENOMIC DNA]</scope>
    <source>
        <strain evidence="12">DSM 20639</strain>
    </source>
</reference>
<evidence type="ECO:0000313" key="13">
    <source>
        <dbReference type="Proteomes" id="UP000269974"/>
    </source>
</evidence>
<keyword evidence="4 8" id="KW-1003">Cell membrane</keyword>
<dbReference type="GO" id="GO:0005886">
    <property type="term" value="C:plasma membrane"/>
    <property type="evidence" value="ECO:0007669"/>
    <property type="project" value="UniProtKB-SubCell"/>
</dbReference>
<feature type="transmembrane region" description="Helical" evidence="8">
    <location>
        <begin position="225"/>
        <end position="243"/>
    </location>
</feature>
<dbReference type="EMBL" id="FNAU01000004">
    <property type="protein sequence ID" value="SDE23904.1"/>
    <property type="molecule type" value="Genomic_DNA"/>
</dbReference>
<evidence type="ECO:0000313" key="12">
    <source>
        <dbReference type="Proteomes" id="UP000182744"/>
    </source>
</evidence>
<evidence type="ECO:0000256" key="5">
    <source>
        <dbReference type="ARBA" id="ARBA00022692"/>
    </source>
</evidence>
<feature type="transmembrane region" description="Helical" evidence="8">
    <location>
        <begin position="132"/>
        <end position="158"/>
    </location>
</feature>
<keyword evidence="6 8" id="KW-1133">Transmembrane helix</keyword>
<dbReference type="InterPro" id="IPR002781">
    <property type="entry name" value="TM_pro_TauE-like"/>
</dbReference>
<evidence type="ECO:0000256" key="4">
    <source>
        <dbReference type="ARBA" id="ARBA00022475"/>
    </source>
</evidence>
<keyword evidence="7 8" id="KW-0472">Membrane</keyword>
<organism evidence="11 13">
    <name type="scientific">Actinobaculum suis</name>
    <dbReference type="NCBI Taxonomy" id="1657"/>
    <lineage>
        <taxon>Bacteria</taxon>
        <taxon>Bacillati</taxon>
        <taxon>Actinomycetota</taxon>
        <taxon>Actinomycetes</taxon>
        <taxon>Actinomycetales</taxon>
        <taxon>Actinomycetaceae</taxon>
        <taxon>Actinobaculum</taxon>
    </lineage>
</organism>
<keyword evidence="3" id="KW-0813">Transport</keyword>
<evidence type="ECO:0000256" key="3">
    <source>
        <dbReference type="ARBA" id="ARBA00022448"/>
    </source>
</evidence>
<accession>A0A0K9EUR4</accession>
<dbReference type="EMBL" id="JAWNFU010000003">
    <property type="protein sequence ID" value="MDY5153606.1"/>
    <property type="molecule type" value="Genomic_DNA"/>
</dbReference>
<evidence type="ECO:0000256" key="1">
    <source>
        <dbReference type="ARBA" id="ARBA00004651"/>
    </source>
</evidence>